<dbReference type="Proteomes" id="UP000198415">
    <property type="component" value="Unassembled WGS sequence"/>
</dbReference>
<keyword evidence="2" id="KW-1185">Reference proteome</keyword>
<gene>
    <name evidence="1" type="ORF">SAMN06264365_14620</name>
</gene>
<evidence type="ECO:0000313" key="2">
    <source>
        <dbReference type="Proteomes" id="UP000198415"/>
    </source>
</evidence>
<organism evidence="1 2">
    <name type="scientific">Actinoplanes regularis</name>
    <dbReference type="NCBI Taxonomy" id="52697"/>
    <lineage>
        <taxon>Bacteria</taxon>
        <taxon>Bacillati</taxon>
        <taxon>Actinomycetota</taxon>
        <taxon>Actinomycetes</taxon>
        <taxon>Micromonosporales</taxon>
        <taxon>Micromonosporaceae</taxon>
        <taxon>Actinoplanes</taxon>
    </lineage>
</organism>
<dbReference type="EMBL" id="FZNR01000046">
    <property type="protein sequence ID" value="SNT15195.1"/>
    <property type="molecule type" value="Genomic_DNA"/>
</dbReference>
<dbReference type="AlphaFoldDB" id="A0A239KAV1"/>
<reference evidence="1 2" key="1">
    <citation type="submission" date="2017-06" db="EMBL/GenBank/DDBJ databases">
        <authorList>
            <person name="Kim H.J."/>
            <person name="Triplett B.A."/>
        </authorList>
    </citation>
    <scope>NUCLEOTIDE SEQUENCE [LARGE SCALE GENOMIC DNA]</scope>
    <source>
        <strain evidence="1 2">DSM 43151</strain>
    </source>
</reference>
<accession>A0A239KAV1</accession>
<proteinExistence type="predicted"/>
<sequence>MALEVLIVLEGFLELVFEDDDPAGGFQ</sequence>
<name>A0A239KAV1_9ACTN</name>
<feature type="non-terminal residue" evidence="1">
    <location>
        <position position="27"/>
    </location>
</feature>
<protein>
    <submittedName>
        <fullName evidence="1">Uncharacterized protein</fullName>
    </submittedName>
</protein>
<evidence type="ECO:0000313" key="1">
    <source>
        <dbReference type="EMBL" id="SNT15195.1"/>
    </source>
</evidence>